<reference evidence="3" key="1">
    <citation type="submission" date="2021-02" db="EMBL/GenBank/DDBJ databases">
        <authorList>
            <person name="Nowell W R."/>
        </authorList>
    </citation>
    <scope>NUCLEOTIDE SEQUENCE</scope>
</reference>
<dbReference type="OrthoDB" id="4779352at2759"/>
<dbReference type="EMBL" id="CAJOAY010004418">
    <property type="protein sequence ID" value="CAF4069091.1"/>
    <property type="molecule type" value="Genomic_DNA"/>
</dbReference>
<dbReference type="SUPFAM" id="SSF52777">
    <property type="entry name" value="CoA-dependent acyltransferases"/>
    <property type="match status" value="1"/>
</dbReference>
<evidence type="ECO:0000313" key="3">
    <source>
        <dbReference type="EMBL" id="CAF4069091.1"/>
    </source>
</evidence>
<sequence>MSIERIRSVVVAVLEQHEMLRTAIYFDENRKMLVQAVQSVDNNDAYSFEITANDIQSSNGIVDLLRKESVKHFAELEQGLVVRCHLVKVGYDDDMDKLYPQDFGIIWDIF</sequence>
<evidence type="ECO:0000313" key="4">
    <source>
        <dbReference type="EMBL" id="CAF4262405.1"/>
    </source>
</evidence>
<name>A0A819TS24_9BILA</name>
<dbReference type="Gene3D" id="3.30.559.10">
    <property type="entry name" value="Chloramphenicol acetyltransferase-like domain"/>
    <property type="match status" value="1"/>
</dbReference>
<evidence type="ECO:0000313" key="6">
    <source>
        <dbReference type="Proteomes" id="UP000663881"/>
    </source>
</evidence>
<dbReference type="EMBL" id="CAJOAZ010014587">
    <property type="protein sequence ID" value="CAF4282330.1"/>
    <property type="molecule type" value="Genomic_DNA"/>
</dbReference>
<dbReference type="AlphaFoldDB" id="A0A819TS24"/>
<evidence type="ECO:0008006" key="7">
    <source>
        <dbReference type="Google" id="ProtNLM"/>
    </source>
</evidence>
<dbReference type="EMBL" id="CAJOBB010011535">
    <property type="protein sequence ID" value="CAF4262405.1"/>
    <property type="molecule type" value="Genomic_DNA"/>
</dbReference>
<comment type="caution">
    <text evidence="3">The sequence shown here is derived from an EMBL/GenBank/DDBJ whole genome shotgun (WGS) entry which is preliminary data.</text>
</comment>
<dbReference type="EMBL" id="CAJNON010000183">
    <property type="protein sequence ID" value="CAF1077699.1"/>
    <property type="molecule type" value="Genomic_DNA"/>
</dbReference>
<proteinExistence type="predicted"/>
<evidence type="ECO:0000313" key="2">
    <source>
        <dbReference type="EMBL" id="CAF1096429.1"/>
    </source>
</evidence>
<dbReference type="Proteomes" id="UP000663868">
    <property type="component" value="Unassembled WGS sequence"/>
</dbReference>
<protein>
    <recommendedName>
        <fullName evidence="7">Condensation domain-containing protein</fullName>
    </recommendedName>
</protein>
<dbReference type="InterPro" id="IPR023213">
    <property type="entry name" value="CAT-like_dom_sf"/>
</dbReference>
<gene>
    <name evidence="2" type="ORF">IZO911_LOCUS22791</name>
    <name evidence="4" type="ORF">KXQ929_LOCUS43420</name>
    <name evidence="3" type="ORF">OKA104_LOCUS33860</name>
    <name evidence="5" type="ORF">OXD698_LOCUS45130</name>
    <name evidence="1" type="ORF">VCS650_LOCUS18834</name>
</gene>
<dbReference type="Proteomes" id="UP000663860">
    <property type="component" value="Unassembled WGS sequence"/>
</dbReference>
<organism evidence="3 6">
    <name type="scientific">Adineta steineri</name>
    <dbReference type="NCBI Taxonomy" id="433720"/>
    <lineage>
        <taxon>Eukaryota</taxon>
        <taxon>Metazoa</taxon>
        <taxon>Spiralia</taxon>
        <taxon>Gnathifera</taxon>
        <taxon>Rotifera</taxon>
        <taxon>Eurotatoria</taxon>
        <taxon>Bdelloidea</taxon>
        <taxon>Adinetida</taxon>
        <taxon>Adinetidae</taxon>
        <taxon>Adineta</taxon>
    </lineage>
</organism>
<dbReference type="Proteomes" id="UP000663891">
    <property type="component" value="Unassembled WGS sequence"/>
</dbReference>
<evidence type="ECO:0000313" key="5">
    <source>
        <dbReference type="EMBL" id="CAF4282330.1"/>
    </source>
</evidence>
<dbReference type="Proteomes" id="UP000663881">
    <property type="component" value="Unassembled WGS sequence"/>
</dbReference>
<accession>A0A819TS24</accession>
<dbReference type="Proteomes" id="UP000663844">
    <property type="component" value="Unassembled WGS sequence"/>
</dbReference>
<dbReference type="EMBL" id="CAJNOE010000258">
    <property type="protein sequence ID" value="CAF1096429.1"/>
    <property type="molecule type" value="Genomic_DNA"/>
</dbReference>
<evidence type="ECO:0000313" key="1">
    <source>
        <dbReference type="EMBL" id="CAF1077699.1"/>
    </source>
</evidence>